<sequence>MAPSNDAHHLGPPKPADRVLLITYPRTASNLLVRMLSLPEQPNVVSNERGGYFFWDAFMNERDTVCSRRPVEQWEPSETANLRQAFQQNLDHIEASSQAALTQGKVFFAKEHTLWLAEPAAMAQYLATGSRSHHPSTRLGVQVPKSYLNPQTSSNTAAFSPENFTILPDAYLASWRATFLIRHPALVFPSFYRALHGLERESFCEPGMIEPFLDLHATLRWTRLLYDWYCDRGNARSALPLLLDAQDVIHRPEVVAKYCERIGLDPEKVRLRWSRSERREGEEEDPRARAEAVMLATLDHSTSLLKEKTPAVVDVGAEREKWEREFGSLVAEQMERWVEGAMPDYEYLWTRRLRVD</sequence>
<protein>
    <submittedName>
        <fullName evidence="1">Uncharacterized protein</fullName>
    </submittedName>
</protein>
<evidence type="ECO:0000313" key="2">
    <source>
        <dbReference type="Proteomes" id="UP000249661"/>
    </source>
</evidence>
<name>A0ACD1HJW8_9EURO</name>
<dbReference type="EMBL" id="KZ824937">
    <property type="protein sequence ID" value="RAH73972.1"/>
    <property type="molecule type" value="Genomic_DNA"/>
</dbReference>
<reference evidence="1" key="1">
    <citation type="submission" date="2018-02" db="EMBL/GenBank/DDBJ databases">
        <title>The genomes of Aspergillus section Nigri reveals drivers in fungal speciation.</title>
        <authorList>
            <consortium name="DOE Joint Genome Institute"/>
            <person name="Vesth T.C."/>
            <person name="Nybo J."/>
            <person name="Theobald S."/>
            <person name="Brandl J."/>
            <person name="Frisvad J.C."/>
            <person name="Nielsen K.F."/>
            <person name="Lyhne E.K."/>
            <person name="Kogle M.E."/>
            <person name="Kuo A."/>
            <person name="Riley R."/>
            <person name="Clum A."/>
            <person name="Nolan M."/>
            <person name="Lipzen A."/>
            <person name="Salamov A."/>
            <person name="Henrissat B."/>
            <person name="Wiebenga A."/>
            <person name="De vries R.P."/>
            <person name="Grigoriev I.V."/>
            <person name="Mortensen U.H."/>
            <person name="Andersen M.R."/>
            <person name="Baker S.E."/>
        </authorList>
    </citation>
    <scope>NUCLEOTIDE SEQUENCE</scope>
    <source>
        <strain evidence="1">CBS 121060</strain>
    </source>
</reference>
<accession>A0ACD1HJW8</accession>
<organism evidence="1 2">
    <name type="scientific">Aspergillus aculeatinus CBS 121060</name>
    <dbReference type="NCBI Taxonomy" id="1448322"/>
    <lineage>
        <taxon>Eukaryota</taxon>
        <taxon>Fungi</taxon>
        <taxon>Dikarya</taxon>
        <taxon>Ascomycota</taxon>
        <taxon>Pezizomycotina</taxon>
        <taxon>Eurotiomycetes</taxon>
        <taxon>Eurotiomycetidae</taxon>
        <taxon>Eurotiales</taxon>
        <taxon>Aspergillaceae</taxon>
        <taxon>Aspergillus</taxon>
        <taxon>Aspergillus subgen. Circumdati</taxon>
    </lineage>
</organism>
<dbReference type="Proteomes" id="UP000249661">
    <property type="component" value="Unassembled WGS sequence"/>
</dbReference>
<evidence type="ECO:0000313" key="1">
    <source>
        <dbReference type="EMBL" id="RAH73972.1"/>
    </source>
</evidence>
<proteinExistence type="predicted"/>
<gene>
    <name evidence="1" type="ORF">BO66DRAFT_408447</name>
</gene>
<keyword evidence="2" id="KW-1185">Reference proteome</keyword>